<evidence type="ECO:0008006" key="3">
    <source>
        <dbReference type="Google" id="ProtNLM"/>
    </source>
</evidence>
<dbReference type="PANTHER" id="PTHR28180">
    <property type="entry name" value="CONSERVED MITOCHONDRIAL PROTEIN-RELATED"/>
    <property type="match status" value="1"/>
</dbReference>
<protein>
    <recommendedName>
        <fullName evidence="3">Carboxymuconolactone decarboxylase-like domain-containing protein</fullName>
    </recommendedName>
</protein>
<dbReference type="InterPro" id="IPR029032">
    <property type="entry name" value="AhpD-like"/>
</dbReference>
<comment type="caution">
    <text evidence="1">The sequence shown here is derived from an EMBL/GenBank/DDBJ whole genome shotgun (WGS) entry which is preliminary data.</text>
</comment>
<evidence type="ECO:0000313" key="1">
    <source>
        <dbReference type="EMBL" id="SPN98799.1"/>
    </source>
</evidence>
<dbReference type="AlphaFoldDB" id="A0AAE8SSM2"/>
<accession>A0AAE8SSM2</accession>
<dbReference type="InterPro" id="IPR052999">
    <property type="entry name" value="PTS1_Protein"/>
</dbReference>
<proteinExistence type="predicted"/>
<evidence type="ECO:0000313" key="2">
    <source>
        <dbReference type="Proteomes" id="UP001187682"/>
    </source>
</evidence>
<name>A0AAE8SSM2_9PEZI</name>
<dbReference type="SUPFAM" id="SSF69118">
    <property type="entry name" value="AhpD-like"/>
    <property type="match status" value="1"/>
</dbReference>
<dbReference type="Gene3D" id="1.20.1290.10">
    <property type="entry name" value="AhpD-like"/>
    <property type="match status" value="1"/>
</dbReference>
<reference evidence="1" key="1">
    <citation type="submission" date="2018-03" db="EMBL/GenBank/DDBJ databases">
        <authorList>
            <person name="Guldener U."/>
        </authorList>
    </citation>
    <scope>NUCLEOTIDE SEQUENCE</scope>
</reference>
<gene>
    <name evidence="1" type="ORF">DNG_01840</name>
</gene>
<dbReference type="EMBL" id="ONZQ02000002">
    <property type="protein sequence ID" value="SPN98799.1"/>
    <property type="molecule type" value="Genomic_DNA"/>
</dbReference>
<dbReference type="Proteomes" id="UP001187682">
    <property type="component" value="Unassembled WGS sequence"/>
</dbReference>
<keyword evidence="2" id="KW-1185">Reference proteome</keyword>
<organism evidence="1 2">
    <name type="scientific">Cephalotrichum gorgonifer</name>
    <dbReference type="NCBI Taxonomy" id="2041049"/>
    <lineage>
        <taxon>Eukaryota</taxon>
        <taxon>Fungi</taxon>
        <taxon>Dikarya</taxon>
        <taxon>Ascomycota</taxon>
        <taxon>Pezizomycotina</taxon>
        <taxon>Sordariomycetes</taxon>
        <taxon>Hypocreomycetidae</taxon>
        <taxon>Microascales</taxon>
        <taxon>Microascaceae</taxon>
        <taxon>Cephalotrichum</taxon>
    </lineage>
</organism>
<dbReference type="PANTHER" id="PTHR28180:SF2">
    <property type="entry name" value="PEROXISOMAL PROTEIN 2"/>
    <property type="match status" value="1"/>
</dbReference>
<sequence length="254" mass="27615">MATIAPVMTPSLISAIRCHPHLPRNAWPFIAATTLSVLNRPDEIPKVYKHAIEHGQGQTESVPGKDEQLAISRRMREALIKSGAVGGLPKAINALLALKAVTPPDLIDEPNAFSPTHRPTDVYDTPSSQILRRGQTFFDMVYGKVAKRIMGQMDRSGTEDLGLTARLMYGYILSNTSVLSPAETSFVLIAGLIPQDVNPQLKGHLRGALNGGATVEEVRAVRDIVIQICEASGMRRLSEDETGGWGWRSEVANL</sequence>